<keyword evidence="3" id="KW-1185">Reference proteome</keyword>
<dbReference type="Proteomes" id="UP000297872">
    <property type="component" value="Unassembled WGS sequence"/>
</dbReference>
<dbReference type="PROSITE" id="PS51186">
    <property type="entry name" value="GNAT"/>
    <property type="match status" value="1"/>
</dbReference>
<comment type="caution">
    <text evidence="2">The sequence shown here is derived from an EMBL/GenBank/DDBJ whole genome shotgun (WGS) entry which is preliminary data.</text>
</comment>
<proteinExistence type="predicted"/>
<dbReference type="InterPro" id="IPR000182">
    <property type="entry name" value="GNAT_dom"/>
</dbReference>
<evidence type="ECO:0000313" key="3">
    <source>
        <dbReference type="Proteomes" id="UP000297872"/>
    </source>
</evidence>
<keyword evidence="2" id="KW-0808">Transferase</keyword>
<evidence type="ECO:0000313" key="2">
    <source>
        <dbReference type="EMBL" id="TFH81273.1"/>
    </source>
</evidence>
<dbReference type="SUPFAM" id="SSF55729">
    <property type="entry name" value="Acyl-CoA N-acyltransferases (Nat)"/>
    <property type="match status" value="1"/>
</dbReference>
<dbReference type="EMBL" id="SGVY01000016">
    <property type="protein sequence ID" value="TFH81273.1"/>
    <property type="molecule type" value="Genomic_DNA"/>
</dbReference>
<dbReference type="GeneID" id="302995206"/>
<sequence>MDKKHFDIDFRAATLKDFEECMDLINQARQQMIESGLHQWTGGYPSESDILADINNGVAQVLTIDKKIAVYGAVILNGEEKYNSIQGTWKTYGNYYAIHRLATLPELQREGFAQVFIKKVKGLCEVECIPSIKVDTHIKNLKMVKLLSSMGFCYCGTVDYGIRGKRIAFEYVTLNEKEENIY</sequence>
<dbReference type="AlphaFoldDB" id="A0A4Y8VLS6"/>
<evidence type="ECO:0000259" key="1">
    <source>
        <dbReference type="PROSITE" id="PS51186"/>
    </source>
</evidence>
<dbReference type="InterPro" id="IPR016181">
    <property type="entry name" value="Acyl_CoA_acyltransferase"/>
</dbReference>
<accession>A0A4Y8VLS6</accession>
<protein>
    <submittedName>
        <fullName evidence="2">N-acetyltransferase</fullName>
    </submittedName>
</protein>
<dbReference type="OrthoDB" id="9796381at2"/>
<feature type="domain" description="N-acetyltransferase" evidence="1">
    <location>
        <begin position="8"/>
        <end position="176"/>
    </location>
</feature>
<gene>
    <name evidence="2" type="ORF">EXN75_07865</name>
</gene>
<name>A0A4Y8VLS6_9BACT</name>
<dbReference type="GO" id="GO:0016747">
    <property type="term" value="F:acyltransferase activity, transferring groups other than amino-acyl groups"/>
    <property type="evidence" value="ECO:0007669"/>
    <property type="project" value="InterPro"/>
</dbReference>
<reference evidence="2 3" key="1">
    <citation type="submission" date="2019-02" db="EMBL/GenBank/DDBJ databases">
        <title>Draft Genome Sequence of the Prevotella sp. BCRC 81118, Isolated from Human Feces.</title>
        <authorList>
            <person name="Huang C.-H."/>
        </authorList>
    </citation>
    <scope>NUCLEOTIDE SEQUENCE [LARGE SCALE GENOMIC DNA]</scope>
    <source>
        <strain evidence="2 3">BCRC 81118</strain>
    </source>
</reference>
<dbReference type="RefSeq" id="WP_134843367.1">
    <property type="nucleotide sequence ID" value="NZ_DAWCZC010000012.1"/>
</dbReference>
<organism evidence="2 3">
    <name type="scientific">Segatella hominis</name>
    <dbReference type="NCBI Taxonomy" id="2518605"/>
    <lineage>
        <taxon>Bacteria</taxon>
        <taxon>Pseudomonadati</taxon>
        <taxon>Bacteroidota</taxon>
        <taxon>Bacteroidia</taxon>
        <taxon>Bacteroidales</taxon>
        <taxon>Prevotellaceae</taxon>
        <taxon>Segatella</taxon>
    </lineage>
</organism>
<dbReference type="Gene3D" id="3.40.630.30">
    <property type="match status" value="1"/>
</dbReference>